<proteinExistence type="predicted"/>
<dbReference type="AlphaFoldDB" id="A0A5D2YT83"/>
<accession>A0A5D2YT83</accession>
<evidence type="ECO:0000313" key="2">
    <source>
        <dbReference type="Proteomes" id="UP000323597"/>
    </source>
</evidence>
<reference evidence="1 2" key="1">
    <citation type="submission" date="2019-07" db="EMBL/GenBank/DDBJ databases">
        <title>WGS assembly of Gossypium mustelinum.</title>
        <authorList>
            <person name="Chen Z.J."/>
            <person name="Sreedasyam A."/>
            <person name="Ando A."/>
            <person name="Song Q."/>
            <person name="De L."/>
            <person name="Hulse-Kemp A."/>
            <person name="Ding M."/>
            <person name="Ye W."/>
            <person name="Kirkbride R."/>
            <person name="Jenkins J."/>
            <person name="Plott C."/>
            <person name="Lovell J."/>
            <person name="Lin Y.-M."/>
            <person name="Vaughn R."/>
            <person name="Liu B."/>
            <person name="Li W."/>
            <person name="Simpson S."/>
            <person name="Scheffler B."/>
            <person name="Saski C."/>
            <person name="Grover C."/>
            <person name="Hu G."/>
            <person name="Conover J."/>
            <person name="Carlson J."/>
            <person name="Shu S."/>
            <person name="Boston L."/>
            <person name="Williams M."/>
            <person name="Peterson D."/>
            <person name="Mcgee K."/>
            <person name="Jones D."/>
            <person name="Wendel J."/>
            <person name="Stelly D."/>
            <person name="Grimwood J."/>
            <person name="Schmutz J."/>
        </authorList>
    </citation>
    <scope>NUCLEOTIDE SEQUENCE [LARGE SCALE GENOMIC DNA]</scope>
    <source>
        <strain evidence="1">1408120.09</strain>
    </source>
</reference>
<dbReference type="EMBL" id="CM017642">
    <property type="protein sequence ID" value="TYJ28321.1"/>
    <property type="molecule type" value="Genomic_DNA"/>
</dbReference>
<gene>
    <name evidence="1" type="ORF">E1A91_A07G251000v1</name>
</gene>
<protein>
    <submittedName>
        <fullName evidence="1">Uncharacterized protein</fullName>
    </submittedName>
</protein>
<dbReference type="Proteomes" id="UP000323597">
    <property type="component" value="Chromosome A07"/>
</dbReference>
<name>A0A5D2YT83_GOSMU</name>
<sequence>MNPARNFLRFITNREVYALHRTLYNKFYSMKTRSISKIFYWPIVLFQSKFRQHNPTFLPIRKEENFIDVTIVSACQVKVNGSCAPGRKLEKRR</sequence>
<evidence type="ECO:0000313" key="1">
    <source>
        <dbReference type="EMBL" id="TYJ28321.1"/>
    </source>
</evidence>
<keyword evidence="2" id="KW-1185">Reference proteome</keyword>
<organism evidence="1 2">
    <name type="scientific">Gossypium mustelinum</name>
    <name type="common">Cotton</name>
    <name type="synonym">Gossypium caicoense</name>
    <dbReference type="NCBI Taxonomy" id="34275"/>
    <lineage>
        <taxon>Eukaryota</taxon>
        <taxon>Viridiplantae</taxon>
        <taxon>Streptophyta</taxon>
        <taxon>Embryophyta</taxon>
        <taxon>Tracheophyta</taxon>
        <taxon>Spermatophyta</taxon>
        <taxon>Magnoliopsida</taxon>
        <taxon>eudicotyledons</taxon>
        <taxon>Gunneridae</taxon>
        <taxon>Pentapetalae</taxon>
        <taxon>rosids</taxon>
        <taxon>malvids</taxon>
        <taxon>Malvales</taxon>
        <taxon>Malvaceae</taxon>
        <taxon>Malvoideae</taxon>
        <taxon>Gossypium</taxon>
    </lineage>
</organism>